<accession>A0A9D1A8S9</accession>
<evidence type="ECO:0000256" key="1">
    <source>
        <dbReference type="SAM" id="MobiDB-lite"/>
    </source>
</evidence>
<organism evidence="3 4">
    <name type="scientific">Candidatus Avoscillospira stercoripullorum</name>
    <dbReference type="NCBI Taxonomy" id="2840709"/>
    <lineage>
        <taxon>Bacteria</taxon>
        <taxon>Bacillati</taxon>
        <taxon>Bacillota</taxon>
        <taxon>Clostridia</taxon>
        <taxon>Eubacteriales</taxon>
        <taxon>Oscillospiraceae</taxon>
        <taxon>Oscillospiraceae incertae sedis</taxon>
        <taxon>Candidatus Avoscillospira</taxon>
    </lineage>
</organism>
<feature type="region of interest" description="Disordered" evidence="1">
    <location>
        <begin position="40"/>
        <end position="74"/>
    </location>
</feature>
<gene>
    <name evidence="3" type="ORF">IAA70_06525</name>
</gene>
<sequence>MSQKMKLLLGIAALVVLLVGAYFLYDRLSADVSHDVLVSQDADETPTEAETETETQTVPSDTEETTEKEEEEATANLVPDFTVTDADGNEVKLSDYFGKPIVLNFWASWCGPCKSEMPDFNEFHGKLGEEITFLMVNMTDGSRETVDTAKDYVAEQGFTFPVLFDTAGNAAATFGVYSLPTTYFIDVQGNAVAYAMGAIDADTLQKGIDMIYSQA</sequence>
<feature type="compositionally biased region" description="Acidic residues" evidence="1">
    <location>
        <begin position="61"/>
        <end position="73"/>
    </location>
</feature>
<dbReference type="InterPro" id="IPR036249">
    <property type="entry name" value="Thioredoxin-like_sf"/>
</dbReference>
<protein>
    <submittedName>
        <fullName evidence="3">TlpA family protein disulfide reductase</fullName>
    </submittedName>
</protein>
<dbReference type="InterPro" id="IPR017937">
    <property type="entry name" value="Thioredoxin_CS"/>
</dbReference>
<feature type="domain" description="Thioredoxin" evidence="2">
    <location>
        <begin position="72"/>
        <end position="213"/>
    </location>
</feature>
<dbReference type="Proteomes" id="UP000824258">
    <property type="component" value="Unassembled WGS sequence"/>
</dbReference>
<evidence type="ECO:0000313" key="4">
    <source>
        <dbReference type="Proteomes" id="UP000824258"/>
    </source>
</evidence>
<dbReference type="SUPFAM" id="SSF52833">
    <property type="entry name" value="Thioredoxin-like"/>
    <property type="match status" value="1"/>
</dbReference>
<dbReference type="AlphaFoldDB" id="A0A9D1A8S9"/>
<dbReference type="InterPro" id="IPR000866">
    <property type="entry name" value="AhpC/TSA"/>
</dbReference>
<reference evidence="3" key="2">
    <citation type="journal article" date="2021" name="PeerJ">
        <title>Extensive microbial diversity within the chicken gut microbiome revealed by metagenomics and culture.</title>
        <authorList>
            <person name="Gilroy R."/>
            <person name="Ravi A."/>
            <person name="Getino M."/>
            <person name="Pursley I."/>
            <person name="Horton D.L."/>
            <person name="Alikhan N.F."/>
            <person name="Baker D."/>
            <person name="Gharbi K."/>
            <person name="Hall N."/>
            <person name="Watson M."/>
            <person name="Adriaenssens E.M."/>
            <person name="Foster-Nyarko E."/>
            <person name="Jarju S."/>
            <person name="Secka A."/>
            <person name="Antonio M."/>
            <person name="Oren A."/>
            <person name="Chaudhuri R.R."/>
            <person name="La Ragione R."/>
            <person name="Hildebrand F."/>
            <person name="Pallen M.J."/>
        </authorList>
    </citation>
    <scope>NUCLEOTIDE SEQUENCE</scope>
    <source>
        <strain evidence="3">ChiHjej9B8-7071</strain>
    </source>
</reference>
<name>A0A9D1A8S9_9FIRM</name>
<dbReference type="InterPro" id="IPR013766">
    <property type="entry name" value="Thioredoxin_domain"/>
</dbReference>
<dbReference type="PROSITE" id="PS00194">
    <property type="entry name" value="THIOREDOXIN_1"/>
    <property type="match status" value="1"/>
</dbReference>
<dbReference type="Pfam" id="PF00578">
    <property type="entry name" value="AhpC-TSA"/>
    <property type="match status" value="1"/>
</dbReference>
<dbReference type="GO" id="GO:0016491">
    <property type="term" value="F:oxidoreductase activity"/>
    <property type="evidence" value="ECO:0007669"/>
    <property type="project" value="InterPro"/>
</dbReference>
<dbReference type="InterPro" id="IPR050553">
    <property type="entry name" value="Thioredoxin_ResA/DsbE_sf"/>
</dbReference>
<dbReference type="PANTHER" id="PTHR42852">
    <property type="entry name" value="THIOL:DISULFIDE INTERCHANGE PROTEIN DSBE"/>
    <property type="match status" value="1"/>
</dbReference>
<feature type="compositionally biased region" description="Acidic residues" evidence="1">
    <location>
        <begin position="41"/>
        <end position="53"/>
    </location>
</feature>
<dbReference type="EMBL" id="DVGD01000211">
    <property type="protein sequence ID" value="HIR10039.1"/>
    <property type="molecule type" value="Genomic_DNA"/>
</dbReference>
<dbReference type="CDD" id="cd02966">
    <property type="entry name" value="TlpA_like_family"/>
    <property type="match status" value="1"/>
</dbReference>
<evidence type="ECO:0000259" key="2">
    <source>
        <dbReference type="PROSITE" id="PS51352"/>
    </source>
</evidence>
<comment type="caution">
    <text evidence="3">The sequence shown here is derived from an EMBL/GenBank/DDBJ whole genome shotgun (WGS) entry which is preliminary data.</text>
</comment>
<dbReference type="Gene3D" id="3.40.30.10">
    <property type="entry name" value="Glutaredoxin"/>
    <property type="match status" value="1"/>
</dbReference>
<dbReference type="PANTHER" id="PTHR42852:SF17">
    <property type="entry name" value="THIOREDOXIN-LIKE PROTEIN HI_1115"/>
    <property type="match status" value="1"/>
</dbReference>
<dbReference type="PROSITE" id="PS51352">
    <property type="entry name" value="THIOREDOXIN_2"/>
    <property type="match status" value="1"/>
</dbReference>
<dbReference type="GO" id="GO:0016209">
    <property type="term" value="F:antioxidant activity"/>
    <property type="evidence" value="ECO:0007669"/>
    <property type="project" value="InterPro"/>
</dbReference>
<proteinExistence type="predicted"/>
<evidence type="ECO:0000313" key="3">
    <source>
        <dbReference type="EMBL" id="HIR10039.1"/>
    </source>
</evidence>
<reference evidence="3" key="1">
    <citation type="submission" date="2020-10" db="EMBL/GenBank/DDBJ databases">
        <authorList>
            <person name="Gilroy R."/>
        </authorList>
    </citation>
    <scope>NUCLEOTIDE SEQUENCE</scope>
    <source>
        <strain evidence="3">ChiHjej9B8-7071</strain>
    </source>
</reference>